<proteinExistence type="inferred from homology"/>
<sequence>MALDRRKLLKQIGGAGTVVTLAGCASVQENSQDTEGNGGSDSDSDSDNGTNGSDENGGNESNESDSTESQGPSGTATVWYSLSDTEKPLREDIIQAFNDESHHSVEGSDISEMQDKTTSSIPAGQGPEIFQWAHDWVGDYYERDFVVDQSDQLSVNMDQFSEAAAGAVQYDDAVVGLPFSAETVTLIYNADIVDEAPETFADMEAAMEDHHNPENGQYGLAYPFDPYFVSGFAQAFGGYYFDPEEDPALGLEADETIQGLEFAVDNLTPYMPNDPSYEPQEAAFLEGNAAFAISGPWYLAGLNDNDINYEIMTFPEMDGGQFTPYTGIKIWYFSKAMEEDGADAAAGREFAEWFVTNEDHLLSRAENQGHIPVLADLVGSDELPGPVQVYSEAVDQGVPMPTDPRMNDVWAALEEPMVQVFNGSQSPEEALTGAAEEVRSNWE</sequence>
<comment type="similarity">
    <text evidence="1">Belongs to the bacterial solute-binding protein 1 family.</text>
</comment>
<dbReference type="AlphaFoldDB" id="A0ABD5QHT4"/>
<protein>
    <submittedName>
        <fullName evidence="6">Extracellular solute-binding protein</fullName>
    </submittedName>
</protein>
<dbReference type="InterPro" id="IPR006059">
    <property type="entry name" value="SBP"/>
</dbReference>
<feature type="region of interest" description="Disordered" evidence="5">
    <location>
        <begin position="98"/>
        <end position="126"/>
    </location>
</feature>
<dbReference type="Proteomes" id="UP001595925">
    <property type="component" value="Unassembled WGS sequence"/>
</dbReference>
<dbReference type="SUPFAM" id="SSF53850">
    <property type="entry name" value="Periplasmic binding protein-like II"/>
    <property type="match status" value="1"/>
</dbReference>
<feature type="region of interest" description="Disordered" evidence="5">
    <location>
        <begin position="424"/>
        <end position="443"/>
    </location>
</feature>
<dbReference type="RefSeq" id="WP_345777855.1">
    <property type="nucleotide sequence ID" value="NZ_JAIVEF010000014.1"/>
</dbReference>
<gene>
    <name evidence="6" type="ORF">ACFPFO_15430</name>
</gene>
<name>A0ABD5QHT4_9EURY</name>
<evidence type="ECO:0000256" key="2">
    <source>
        <dbReference type="ARBA" id="ARBA00022448"/>
    </source>
</evidence>
<feature type="region of interest" description="Disordered" evidence="5">
    <location>
        <begin position="28"/>
        <end position="77"/>
    </location>
</feature>
<dbReference type="PROSITE" id="PS51257">
    <property type="entry name" value="PROKAR_LIPOPROTEIN"/>
    <property type="match status" value="1"/>
</dbReference>
<reference evidence="6 7" key="1">
    <citation type="journal article" date="2019" name="Int. J. Syst. Evol. Microbiol.">
        <title>The Global Catalogue of Microorganisms (GCM) 10K type strain sequencing project: providing services to taxonomists for standard genome sequencing and annotation.</title>
        <authorList>
            <consortium name="The Broad Institute Genomics Platform"/>
            <consortium name="The Broad Institute Genome Sequencing Center for Infectious Disease"/>
            <person name="Wu L."/>
            <person name="Ma J."/>
        </authorList>
    </citation>
    <scope>NUCLEOTIDE SEQUENCE [LARGE SCALE GENOMIC DNA]</scope>
    <source>
        <strain evidence="6 7">CGMCC 1.15824</strain>
    </source>
</reference>
<keyword evidence="4" id="KW-0732">Signal</keyword>
<evidence type="ECO:0000313" key="6">
    <source>
        <dbReference type="EMBL" id="MFC4989134.1"/>
    </source>
</evidence>
<evidence type="ECO:0000256" key="4">
    <source>
        <dbReference type="ARBA" id="ARBA00022729"/>
    </source>
</evidence>
<keyword evidence="2" id="KW-0813">Transport</keyword>
<keyword evidence="3" id="KW-0762">Sugar transport</keyword>
<dbReference type="EMBL" id="JBHSJG010000040">
    <property type="protein sequence ID" value="MFC4989134.1"/>
    <property type="molecule type" value="Genomic_DNA"/>
</dbReference>
<dbReference type="InterPro" id="IPR006060">
    <property type="entry name" value="Maltose/Cyclodextrin-bd"/>
</dbReference>
<evidence type="ECO:0000256" key="1">
    <source>
        <dbReference type="ARBA" id="ARBA00008520"/>
    </source>
</evidence>
<evidence type="ECO:0000256" key="3">
    <source>
        <dbReference type="ARBA" id="ARBA00022597"/>
    </source>
</evidence>
<keyword evidence="7" id="KW-1185">Reference proteome</keyword>
<accession>A0ABD5QHT4</accession>
<feature type="compositionally biased region" description="Low complexity" evidence="5">
    <location>
        <begin position="47"/>
        <end position="61"/>
    </location>
</feature>
<dbReference type="PRINTS" id="PR00181">
    <property type="entry name" value="MALTOSEBP"/>
</dbReference>
<dbReference type="Gene3D" id="3.40.190.10">
    <property type="entry name" value="Periplasmic binding protein-like II"/>
    <property type="match status" value="2"/>
</dbReference>
<dbReference type="PANTHER" id="PTHR30061">
    <property type="entry name" value="MALTOSE-BINDING PERIPLASMIC PROTEIN"/>
    <property type="match status" value="1"/>
</dbReference>
<comment type="caution">
    <text evidence="6">The sequence shown here is derived from an EMBL/GenBank/DDBJ whole genome shotgun (WGS) entry which is preliminary data.</text>
</comment>
<evidence type="ECO:0000256" key="5">
    <source>
        <dbReference type="SAM" id="MobiDB-lite"/>
    </source>
</evidence>
<dbReference type="PANTHER" id="PTHR30061:SF50">
    <property type="entry name" value="MALTOSE_MALTODEXTRIN-BINDING PERIPLASMIC PROTEIN"/>
    <property type="match status" value="1"/>
</dbReference>
<organism evidence="6 7">
    <name type="scientific">Saliphagus infecundisoli</name>
    <dbReference type="NCBI Taxonomy" id="1849069"/>
    <lineage>
        <taxon>Archaea</taxon>
        <taxon>Methanobacteriati</taxon>
        <taxon>Methanobacteriota</taxon>
        <taxon>Stenosarchaea group</taxon>
        <taxon>Halobacteria</taxon>
        <taxon>Halobacteriales</taxon>
        <taxon>Natrialbaceae</taxon>
        <taxon>Saliphagus</taxon>
    </lineage>
</organism>
<evidence type="ECO:0000313" key="7">
    <source>
        <dbReference type="Proteomes" id="UP001595925"/>
    </source>
</evidence>
<dbReference type="Pfam" id="PF13416">
    <property type="entry name" value="SBP_bac_8"/>
    <property type="match status" value="1"/>
</dbReference>